<comment type="function">
    <text evidence="5">Catalyzes the methylation of C-1 in cobalt-precorrin-5B to form cobalt-precorrin-6A.</text>
</comment>
<keyword evidence="3 5" id="KW-0808">Transferase</keyword>
<comment type="caution">
    <text evidence="6">The sequence shown here is derived from an EMBL/GenBank/DDBJ whole genome shotgun (WGS) entry which is preliminary data.</text>
</comment>
<dbReference type="Gene3D" id="3.30.2110.10">
    <property type="entry name" value="CbiD-like"/>
    <property type="match status" value="1"/>
</dbReference>
<dbReference type="SUPFAM" id="SSF111342">
    <property type="entry name" value="CbiD-like"/>
    <property type="match status" value="1"/>
</dbReference>
<evidence type="ECO:0000313" key="7">
    <source>
        <dbReference type="Proteomes" id="UP000609531"/>
    </source>
</evidence>
<name>A0A934MIL6_9HYPH</name>
<dbReference type="EC" id="2.1.1.195" evidence="5"/>
<evidence type="ECO:0000256" key="2">
    <source>
        <dbReference type="ARBA" id="ARBA00022603"/>
    </source>
</evidence>
<accession>A0A934MIL6</accession>
<evidence type="ECO:0000256" key="1">
    <source>
        <dbReference type="ARBA" id="ARBA00022573"/>
    </source>
</evidence>
<dbReference type="PANTHER" id="PTHR35863">
    <property type="entry name" value="COBALT-PRECORRIN-5B C(1)-METHYLTRANSFERASE"/>
    <property type="match status" value="1"/>
</dbReference>
<dbReference type="PANTHER" id="PTHR35863:SF1">
    <property type="entry name" value="COBALT-PRECORRIN-5B C(1)-METHYLTRANSFERASE"/>
    <property type="match status" value="1"/>
</dbReference>
<keyword evidence="2 5" id="KW-0489">Methyltransferase</keyword>
<evidence type="ECO:0000256" key="3">
    <source>
        <dbReference type="ARBA" id="ARBA00022679"/>
    </source>
</evidence>
<dbReference type="EMBL" id="JAEKJA010000014">
    <property type="protein sequence ID" value="MBJ3777311.1"/>
    <property type="molecule type" value="Genomic_DNA"/>
</dbReference>
<dbReference type="AlphaFoldDB" id="A0A934MIL6"/>
<keyword evidence="7" id="KW-1185">Reference proteome</keyword>
<dbReference type="NCBIfam" id="TIGR00312">
    <property type="entry name" value="cbiD"/>
    <property type="match status" value="1"/>
</dbReference>
<evidence type="ECO:0000313" key="6">
    <source>
        <dbReference type="EMBL" id="MBJ3777311.1"/>
    </source>
</evidence>
<dbReference type="InterPro" id="IPR002748">
    <property type="entry name" value="CbiD"/>
</dbReference>
<reference evidence="6" key="1">
    <citation type="submission" date="2020-12" db="EMBL/GenBank/DDBJ databases">
        <title>Bacterial taxonomy.</title>
        <authorList>
            <person name="Pan X."/>
        </authorList>
    </citation>
    <scope>NUCLEOTIDE SEQUENCE</scope>
    <source>
        <strain evidence="6">B2012</strain>
    </source>
</reference>
<dbReference type="GO" id="GO:0032259">
    <property type="term" value="P:methylation"/>
    <property type="evidence" value="ECO:0007669"/>
    <property type="project" value="UniProtKB-KW"/>
</dbReference>
<dbReference type="PIRSF" id="PIRSF026782">
    <property type="entry name" value="CbiD"/>
    <property type="match status" value="1"/>
</dbReference>
<evidence type="ECO:0000256" key="4">
    <source>
        <dbReference type="ARBA" id="ARBA00022691"/>
    </source>
</evidence>
<proteinExistence type="inferred from homology"/>
<sequence>MGESDRPLRSGWTTGACATAAAKAAYAALLTGAFPDPVAITLPRGGTASFALAEERLGEGEAMAGVVKDAGDDPDVTHGATVWARVRRRAAGGVAFVAGEGVGTVTRQGLPIDVGEPAINPVPRRMIATAIAEVAAQNGADGNVVVTIGVVDGERLAARTWNPRLGILGGLSILGTTGIVTPYSCSAWIHSIHRGIDVARAEGVPHVAAATGSTSERTAQTVLGLPDHAMLDMGDFAGGVLKYLRDHPVPRLTIAGGFAKLSKLAAGALDLHSSRSEVDMGALGQWAAEAGVDAGTVAAITAAPTAMAALAVARERGAPLADLVAVRARAAALKHLRGAPVAVGILVVDRKGEVVAHV</sequence>
<dbReference type="Pfam" id="PF01888">
    <property type="entry name" value="CbiD"/>
    <property type="match status" value="1"/>
</dbReference>
<dbReference type="InterPro" id="IPR036074">
    <property type="entry name" value="CbiD_sf"/>
</dbReference>
<protein>
    <recommendedName>
        <fullName evidence="5">Cobalt-precorrin-5B C(1)-methyltransferase</fullName>
        <ecNumber evidence="5">2.1.1.195</ecNumber>
    </recommendedName>
    <alternativeName>
        <fullName evidence="5">Cobalt-precorrin-6A synthase</fullName>
    </alternativeName>
</protein>
<dbReference type="GO" id="GO:0019251">
    <property type="term" value="P:anaerobic cobalamin biosynthetic process"/>
    <property type="evidence" value="ECO:0007669"/>
    <property type="project" value="UniProtKB-UniRule"/>
</dbReference>
<dbReference type="Proteomes" id="UP000609531">
    <property type="component" value="Unassembled WGS sequence"/>
</dbReference>
<gene>
    <name evidence="5" type="primary">cbiD</name>
    <name evidence="6" type="ORF">JCR33_16505</name>
</gene>
<dbReference type="NCBIfam" id="NF000849">
    <property type="entry name" value="PRK00075.1-1"/>
    <property type="match status" value="1"/>
</dbReference>
<keyword evidence="4 5" id="KW-0949">S-adenosyl-L-methionine</keyword>
<keyword evidence="1 5" id="KW-0169">Cobalamin biosynthesis</keyword>
<organism evidence="6 7">
    <name type="scientific">Acuticoccus mangrovi</name>
    <dbReference type="NCBI Taxonomy" id="2796142"/>
    <lineage>
        <taxon>Bacteria</taxon>
        <taxon>Pseudomonadati</taxon>
        <taxon>Pseudomonadota</taxon>
        <taxon>Alphaproteobacteria</taxon>
        <taxon>Hyphomicrobiales</taxon>
        <taxon>Amorphaceae</taxon>
        <taxon>Acuticoccus</taxon>
    </lineage>
</organism>
<comment type="catalytic activity">
    <reaction evidence="5">
        <text>Co-precorrin-5B + S-adenosyl-L-methionine = Co-precorrin-6A + S-adenosyl-L-homocysteine</text>
        <dbReference type="Rhea" id="RHEA:26285"/>
        <dbReference type="ChEBI" id="CHEBI:57856"/>
        <dbReference type="ChEBI" id="CHEBI:59789"/>
        <dbReference type="ChEBI" id="CHEBI:60063"/>
        <dbReference type="ChEBI" id="CHEBI:60064"/>
        <dbReference type="EC" id="2.1.1.195"/>
    </reaction>
</comment>
<dbReference type="GO" id="GO:0008168">
    <property type="term" value="F:methyltransferase activity"/>
    <property type="evidence" value="ECO:0007669"/>
    <property type="project" value="UniProtKB-UniRule"/>
</dbReference>
<comment type="similarity">
    <text evidence="5">Belongs to the CbiD family.</text>
</comment>
<evidence type="ECO:0000256" key="5">
    <source>
        <dbReference type="HAMAP-Rule" id="MF_00787"/>
    </source>
</evidence>
<comment type="pathway">
    <text evidence="5">Cofactor biosynthesis; adenosylcobalamin biosynthesis; cob(II)yrinate a,c-diamide from sirohydrochlorin (anaerobic route): step 6/10.</text>
</comment>
<dbReference type="HAMAP" id="MF_00787">
    <property type="entry name" value="CbiD"/>
    <property type="match status" value="1"/>
</dbReference>